<comment type="caution">
    <text evidence="1">The sequence shown here is derived from an EMBL/GenBank/DDBJ whole genome shotgun (WGS) entry which is preliminary data.</text>
</comment>
<sequence>MSSHASEGSCRIATQTSPTLNLSASLNGTRLARTQQVALDLHADGMMRQQHRAMTGSIYGHPPDMGISTIPFLGAGGRRALPSPLMAAGAAAAAPLVNTRVAAEH</sequence>
<evidence type="ECO:0000313" key="1">
    <source>
        <dbReference type="EMBL" id="CAE8676329.1"/>
    </source>
</evidence>
<accession>A0A813JG10</accession>
<dbReference type="Proteomes" id="UP000626109">
    <property type="component" value="Unassembled WGS sequence"/>
</dbReference>
<gene>
    <name evidence="1" type="ORF">PGLA2088_LOCUS19816</name>
</gene>
<reference evidence="1" key="1">
    <citation type="submission" date="2021-02" db="EMBL/GenBank/DDBJ databases">
        <authorList>
            <person name="Dougan E. K."/>
            <person name="Rhodes N."/>
            <person name="Thang M."/>
            <person name="Chan C."/>
        </authorList>
    </citation>
    <scope>NUCLEOTIDE SEQUENCE</scope>
</reference>
<organism evidence="1 2">
    <name type="scientific">Polarella glacialis</name>
    <name type="common">Dinoflagellate</name>
    <dbReference type="NCBI Taxonomy" id="89957"/>
    <lineage>
        <taxon>Eukaryota</taxon>
        <taxon>Sar</taxon>
        <taxon>Alveolata</taxon>
        <taxon>Dinophyceae</taxon>
        <taxon>Suessiales</taxon>
        <taxon>Suessiaceae</taxon>
        <taxon>Polarella</taxon>
    </lineage>
</organism>
<name>A0A813JG10_POLGL</name>
<protein>
    <submittedName>
        <fullName evidence="1">Uncharacterized protein</fullName>
    </submittedName>
</protein>
<proteinExistence type="predicted"/>
<evidence type="ECO:0000313" key="2">
    <source>
        <dbReference type="Proteomes" id="UP000626109"/>
    </source>
</evidence>
<dbReference type="EMBL" id="CAJNNW010025229">
    <property type="protein sequence ID" value="CAE8676329.1"/>
    <property type="molecule type" value="Genomic_DNA"/>
</dbReference>
<dbReference type="AlphaFoldDB" id="A0A813JG10"/>